<dbReference type="EMBL" id="CAUYUJ010010369">
    <property type="protein sequence ID" value="CAK0829221.1"/>
    <property type="molecule type" value="Genomic_DNA"/>
</dbReference>
<evidence type="ECO:0000256" key="1">
    <source>
        <dbReference type="SAM" id="MobiDB-lite"/>
    </source>
</evidence>
<proteinExistence type="predicted"/>
<name>A0ABN9SB84_9DINO</name>
<protein>
    <submittedName>
        <fullName evidence="2">Uncharacterized protein</fullName>
    </submittedName>
</protein>
<organism evidence="2 3">
    <name type="scientific">Prorocentrum cordatum</name>
    <dbReference type="NCBI Taxonomy" id="2364126"/>
    <lineage>
        <taxon>Eukaryota</taxon>
        <taxon>Sar</taxon>
        <taxon>Alveolata</taxon>
        <taxon>Dinophyceae</taxon>
        <taxon>Prorocentrales</taxon>
        <taxon>Prorocentraceae</taxon>
        <taxon>Prorocentrum</taxon>
    </lineage>
</organism>
<feature type="region of interest" description="Disordered" evidence="1">
    <location>
        <begin position="1"/>
        <end position="28"/>
    </location>
</feature>
<feature type="compositionally biased region" description="Basic and acidic residues" evidence="1">
    <location>
        <begin position="1"/>
        <end position="11"/>
    </location>
</feature>
<reference evidence="2" key="1">
    <citation type="submission" date="2023-10" db="EMBL/GenBank/DDBJ databases">
        <authorList>
            <person name="Chen Y."/>
            <person name="Shah S."/>
            <person name="Dougan E. K."/>
            <person name="Thang M."/>
            <person name="Chan C."/>
        </authorList>
    </citation>
    <scope>NUCLEOTIDE SEQUENCE [LARGE SCALE GENOMIC DNA]</scope>
</reference>
<comment type="caution">
    <text evidence="2">The sequence shown here is derived from an EMBL/GenBank/DDBJ whole genome shotgun (WGS) entry which is preliminary data.</text>
</comment>
<gene>
    <name evidence="2" type="ORF">PCOR1329_LOCUS28229</name>
</gene>
<evidence type="ECO:0000313" key="2">
    <source>
        <dbReference type="EMBL" id="CAK0829221.1"/>
    </source>
</evidence>
<feature type="non-terminal residue" evidence="2">
    <location>
        <position position="1"/>
    </location>
</feature>
<keyword evidence="3" id="KW-1185">Reference proteome</keyword>
<evidence type="ECO:0000313" key="3">
    <source>
        <dbReference type="Proteomes" id="UP001189429"/>
    </source>
</evidence>
<sequence length="183" mass="18582">AFKALDARASEVSRASAADPAQGSEEVPAACEAEEIPAARVVEEVPAACEAEEFPAASGAGEVPTACVAEEAPAACAAAVEVPTARVVEEVPAARVVGEVPAACVAMEVPAACEAGVPAACVADAAQQGLDTAYGEFVRLMELDLLGAYHIEEKKEPFLGRAEPPSFSKMLVRTATGGPYIKG</sequence>
<dbReference type="Proteomes" id="UP001189429">
    <property type="component" value="Unassembled WGS sequence"/>
</dbReference>
<accession>A0ABN9SB84</accession>
<feature type="non-terminal residue" evidence="2">
    <location>
        <position position="183"/>
    </location>
</feature>